<dbReference type="PANTHER" id="PTHR46333">
    <property type="entry name" value="CYTOKINESIS PROTEIN 3"/>
    <property type="match status" value="1"/>
</dbReference>
<feature type="signal peptide" evidence="1">
    <location>
        <begin position="1"/>
        <end position="23"/>
    </location>
</feature>
<accession>A0ABY1NAH3</accession>
<dbReference type="RefSeq" id="WP_283399586.1">
    <property type="nucleotide sequence ID" value="NZ_FXUB01000001.1"/>
</dbReference>
<dbReference type="Gene3D" id="2.60.40.3140">
    <property type="match status" value="1"/>
</dbReference>
<reference evidence="3 4" key="1">
    <citation type="submission" date="2017-05" db="EMBL/GenBank/DDBJ databases">
        <authorList>
            <person name="Varghese N."/>
            <person name="Submissions S."/>
        </authorList>
    </citation>
    <scope>NUCLEOTIDE SEQUENCE [LARGE SCALE GENOMIC DNA]</scope>
    <source>
        <strain evidence="3 4">DSM 15522</strain>
    </source>
</reference>
<feature type="domain" description="Transglutaminase-like" evidence="2">
    <location>
        <begin position="306"/>
        <end position="375"/>
    </location>
</feature>
<dbReference type="PANTHER" id="PTHR46333:SF2">
    <property type="entry name" value="CYTOKINESIS PROTEIN 3"/>
    <property type="match status" value="1"/>
</dbReference>
<dbReference type="Gene3D" id="2.60.120.1130">
    <property type="match status" value="1"/>
</dbReference>
<evidence type="ECO:0000259" key="2">
    <source>
        <dbReference type="SMART" id="SM00460"/>
    </source>
</evidence>
<keyword evidence="4" id="KW-1185">Reference proteome</keyword>
<dbReference type="InterPro" id="IPR038765">
    <property type="entry name" value="Papain-like_cys_pep_sf"/>
</dbReference>
<dbReference type="Proteomes" id="UP001157911">
    <property type="component" value="Unassembled WGS sequence"/>
</dbReference>
<organism evidence="3 4">
    <name type="scientific">Desulfurobacterium pacificum</name>
    <dbReference type="NCBI Taxonomy" id="240166"/>
    <lineage>
        <taxon>Bacteria</taxon>
        <taxon>Pseudomonadati</taxon>
        <taxon>Aquificota</taxon>
        <taxon>Aquificia</taxon>
        <taxon>Desulfurobacteriales</taxon>
        <taxon>Desulfurobacteriaceae</taxon>
        <taxon>Desulfurobacterium</taxon>
    </lineage>
</organism>
<keyword evidence="1" id="KW-0732">Signal</keyword>
<dbReference type="InterPro" id="IPR024618">
    <property type="entry name" value="DUF3857"/>
</dbReference>
<protein>
    <recommendedName>
        <fullName evidence="2">Transglutaminase-like domain-containing protein</fullName>
    </recommendedName>
</protein>
<sequence>MKKTKQLLTAILLILLIPLSALAENYGAVILYDHSSVKFFKDGRKIFKEEMAVKITGKRGIKDFGEVVIPFSTEHQKVKILYAYTVTPDGRKIYPSKKAYNVVYPPFVSEAPIYSDLKYQTISMPAVAPGSIIKYAYEVETFKPYMKNEFWTTNYFQGEYPVKEATFTAYIPKGKYFKYKCYNMNKEEATPQIKEEKNFKVLSWKLTNVPPIETEPSMPPIGEIAKKISITSLKSWQQVAKWYSELAKDAIKPDKTIKELVAKLTADKKTKREKIQAIYDFVSQNIRYVGMEFGINGYKPHKASEILKNRYGDCKDHATLLVAMLKAAGIKGYPVLIPTSDKANMDKNLPMPTAFDHEIAAVKLNGKIVYMDTTSDFVPFGYLPPGDQGRNVLMIDVEKEKGYLEETPVAPPSVNVEHFKGNFSLNSSGKLEGTFSFIYKGVYSMFERARLITATKQDIKRHVENLASSISPGFNVVEYHLSDFKNLDIPDITISIKGYDNEYATLTSHFLLAKLPIPSFSRLVSLVAEKKRKYPYVVGYKMSKEIEANIEIPAGYKLYLKPEDFTFKNRVGFMSLKWKIKPQTLNMHLELILNKHVIPAEEYMDLRDLFNTFVKTIRNEVIILKKEQK</sequence>
<comment type="caution">
    <text evidence="3">The sequence shown here is derived from an EMBL/GenBank/DDBJ whole genome shotgun (WGS) entry which is preliminary data.</text>
</comment>
<evidence type="ECO:0000313" key="4">
    <source>
        <dbReference type="Proteomes" id="UP001157911"/>
    </source>
</evidence>
<dbReference type="InterPro" id="IPR052557">
    <property type="entry name" value="CAP/Cytokinesis_protein"/>
</dbReference>
<gene>
    <name evidence="3" type="ORF">SAMN06265339_0072</name>
</gene>
<feature type="chain" id="PRO_5046249205" description="Transglutaminase-like domain-containing protein" evidence="1">
    <location>
        <begin position="24"/>
        <end position="629"/>
    </location>
</feature>
<proteinExistence type="predicted"/>
<evidence type="ECO:0000256" key="1">
    <source>
        <dbReference type="SAM" id="SignalP"/>
    </source>
</evidence>
<dbReference type="InterPro" id="IPR002931">
    <property type="entry name" value="Transglutaminase-like"/>
</dbReference>
<evidence type="ECO:0000313" key="3">
    <source>
        <dbReference type="EMBL" id="SMP02851.1"/>
    </source>
</evidence>
<dbReference type="EMBL" id="FXUB01000001">
    <property type="protein sequence ID" value="SMP02851.1"/>
    <property type="molecule type" value="Genomic_DNA"/>
</dbReference>
<dbReference type="Pfam" id="PF01841">
    <property type="entry name" value="Transglut_core"/>
    <property type="match status" value="1"/>
</dbReference>
<dbReference type="SMART" id="SM00460">
    <property type="entry name" value="TGc"/>
    <property type="match status" value="1"/>
</dbReference>
<dbReference type="Gene3D" id="3.10.620.30">
    <property type="match status" value="1"/>
</dbReference>
<name>A0ABY1NAH3_9BACT</name>
<dbReference type="Pfam" id="PF12969">
    <property type="entry name" value="DUF3857"/>
    <property type="match status" value="1"/>
</dbReference>
<dbReference type="SUPFAM" id="SSF54001">
    <property type="entry name" value="Cysteine proteinases"/>
    <property type="match status" value="1"/>
</dbReference>